<feature type="domain" description="FAD-binding" evidence="2">
    <location>
        <begin position="4"/>
        <end position="328"/>
    </location>
</feature>
<dbReference type="Gene3D" id="3.30.9.20">
    <property type="match status" value="1"/>
</dbReference>
<comment type="caution">
    <text evidence="3">The sequence shown here is derived from an EMBL/GenBank/DDBJ whole genome shotgun (WGS) entry which is preliminary data.</text>
</comment>
<protein>
    <submittedName>
        <fullName evidence="3">Bifunctional salicylyl-CoA 5-hydroxylase/oxidoreductase</fullName>
    </submittedName>
</protein>
<dbReference type="AlphaFoldDB" id="A0A931CLX9"/>
<dbReference type="NCBIfam" id="NF006101">
    <property type="entry name" value="PRK08255.1"/>
    <property type="match status" value="1"/>
</dbReference>
<sequence length="797" mass="86726">MRIAIVGGGPGGLYFAALMKQLDSAHEITLWERNAASDTFGFGVVFSDETLGGIGNADPVVADYMSRRFARWTDIDIHFRGETVTVGGQGFAAMSRKELLELLQHRCAELGVDVRFSTMAPPVDELEAEYDLVLAADGVNSQIRAAYANSFGPSLDPRPNKFMWLGTDQVFEAFKFFVKETEFGMMQIHGYPFSEQGSTFIVEMSPDVWDAAGFGETAGTAFAPGQSDQSAIEKIRTIFAAELDGHSVLANNSKWLNFTTVRNRSWRHGNIVLLGDAAHTAHFSIGSGTKLAMEDSLALAACLHEHADLETALAAYEAERRPVVESTQRAAQASLEWFEQISQYRAQNATQFAFNLLTRSRRITQENLRLRDPDFAEAVDRNFATSQGFTQTAPAMFQPYRIGGLDLKNRVVVSPMDMYSAVDGDPGNFHLVHLGSKALGGAGLVMTEMVCVSAEGRITPGCSGLYTDGQRESWKTIVDFVHSKSTAKIGAQLGHAGRKASTKLMWEGIDEPLEAGNWEAAGPSALPYGPGSQTPRQLDRKEMDSIIAEFVQAARRADHAGFDLLEVHAAHGYLLSSFLSPISNQRTDEYGGTLENRLRFPLEVFDEVRAAWPAAKPLTVRISATDWIEGGNDSDDSVQIARAFVDHGAAGIDVSTGQVSKDEKPAFGRSYQTPFADRIRQEVAGPAGAAVIAVGAISTYDDVNTVLLAGRADLVALGRTHLYDPQWTLHAAVEQDYQGPGTQWIPQFAAGKRKPPSARTDAVRPRLSLLQEPGSDTLITHLRWTPAAAPLEVVPAP</sequence>
<dbReference type="PANTHER" id="PTHR43303:SF3">
    <property type="entry name" value="BLR3436 PROTEIN"/>
    <property type="match status" value="1"/>
</dbReference>
<dbReference type="GO" id="GO:0050661">
    <property type="term" value="F:NADP binding"/>
    <property type="evidence" value="ECO:0007669"/>
    <property type="project" value="InterPro"/>
</dbReference>
<feature type="domain" description="NADH:flavin oxidoreductase/NADH oxidase N-terminal" evidence="1">
    <location>
        <begin position="396"/>
        <end position="731"/>
    </location>
</feature>
<dbReference type="GO" id="GO:0010181">
    <property type="term" value="F:FMN binding"/>
    <property type="evidence" value="ECO:0007669"/>
    <property type="project" value="InterPro"/>
</dbReference>
<dbReference type="Pfam" id="PF00724">
    <property type="entry name" value="Oxidored_FMN"/>
    <property type="match status" value="1"/>
</dbReference>
<proteinExistence type="predicted"/>
<dbReference type="PRINTS" id="PR00420">
    <property type="entry name" value="RNGMNOXGNASE"/>
</dbReference>
<dbReference type="InterPro" id="IPR013785">
    <property type="entry name" value="Aldolase_TIM"/>
</dbReference>
<accession>A0A931CLX9</accession>
<dbReference type="InterPro" id="IPR001155">
    <property type="entry name" value="OxRdtase_FMN_N"/>
</dbReference>
<dbReference type="SUPFAM" id="SSF51395">
    <property type="entry name" value="FMN-linked oxidoreductases"/>
    <property type="match status" value="1"/>
</dbReference>
<evidence type="ECO:0000313" key="3">
    <source>
        <dbReference type="EMBL" id="MBG0741007.1"/>
    </source>
</evidence>
<dbReference type="Gene3D" id="3.50.50.60">
    <property type="entry name" value="FAD/NAD(P)-binding domain"/>
    <property type="match status" value="1"/>
</dbReference>
<dbReference type="GO" id="GO:0071949">
    <property type="term" value="F:FAD binding"/>
    <property type="evidence" value="ECO:0007669"/>
    <property type="project" value="InterPro"/>
</dbReference>
<gene>
    <name evidence="3" type="ORF">IV500_16670</name>
</gene>
<name>A0A931CLX9_9MICC</name>
<dbReference type="InterPro" id="IPR002938">
    <property type="entry name" value="FAD-bd"/>
</dbReference>
<organism evidence="3 4">
    <name type="scientific">Arthrobacter terrae</name>
    <dbReference type="NCBI Taxonomy" id="2935737"/>
    <lineage>
        <taxon>Bacteria</taxon>
        <taxon>Bacillati</taxon>
        <taxon>Actinomycetota</taxon>
        <taxon>Actinomycetes</taxon>
        <taxon>Micrococcales</taxon>
        <taxon>Micrococcaceae</taxon>
        <taxon>Arthrobacter</taxon>
    </lineage>
</organism>
<evidence type="ECO:0000313" key="4">
    <source>
        <dbReference type="Proteomes" id="UP000655366"/>
    </source>
</evidence>
<dbReference type="RefSeq" id="WP_196397944.1">
    <property type="nucleotide sequence ID" value="NZ_JADNYM010000024.1"/>
</dbReference>
<dbReference type="Proteomes" id="UP000655366">
    <property type="component" value="Unassembled WGS sequence"/>
</dbReference>
<dbReference type="CDD" id="cd02932">
    <property type="entry name" value="OYE_YqiM_FMN"/>
    <property type="match status" value="1"/>
</dbReference>
<evidence type="ECO:0000259" key="2">
    <source>
        <dbReference type="Pfam" id="PF01494"/>
    </source>
</evidence>
<dbReference type="InterPro" id="IPR044152">
    <property type="entry name" value="YqjM-like"/>
</dbReference>
<keyword evidence="4" id="KW-1185">Reference proteome</keyword>
<dbReference type="SUPFAM" id="SSF51905">
    <property type="entry name" value="FAD/NAD(P)-binding domain"/>
    <property type="match status" value="1"/>
</dbReference>
<dbReference type="PANTHER" id="PTHR43303">
    <property type="entry name" value="NADPH DEHYDROGENASE C23G7.10C-RELATED"/>
    <property type="match status" value="1"/>
</dbReference>
<dbReference type="GO" id="GO:0003959">
    <property type="term" value="F:NADPH dehydrogenase activity"/>
    <property type="evidence" value="ECO:0007669"/>
    <property type="project" value="InterPro"/>
</dbReference>
<dbReference type="Pfam" id="PF01494">
    <property type="entry name" value="FAD_binding_3"/>
    <property type="match status" value="1"/>
</dbReference>
<dbReference type="InterPro" id="IPR036188">
    <property type="entry name" value="FAD/NAD-bd_sf"/>
</dbReference>
<reference evidence="3 4" key="1">
    <citation type="submission" date="2020-11" db="EMBL/GenBank/DDBJ databases">
        <title>Arthrobacter antarcticus sp. nov., isolated from Antarctic Soil.</title>
        <authorList>
            <person name="Li J."/>
        </authorList>
    </citation>
    <scope>NUCLEOTIDE SEQUENCE [LARGE SCALE GENOMIC DNA]</scope>
    <source>
        <strain evidence="3 4">Z1-20</strain>
    </source>
</reference>
<evidence type="ECO:0000259" key="1">
    <source>
        <dbReference type="Pfam" id="PF00724"/>
    </source>
</evidence>
<dbReference type="EMBL" id="JADNYM010000024">
    <property type="protein sequence ID" value="MBG0741007.1"/>
    <property type="molecule type" value="Genomic_DNA"/>
</dbReference>
<dbReference type="Gene3D" id="3.20.20.70">
    <property type="entry name" value="Aldolase class I"/>
    <property type="match status" value="1"/>
</dbReference>